<evidence type="ECO:0000256" key="1">
    <source>
        <dbReference type="ARBA" id="ARBA00010923"/>
    </source>
</evidence>
<dbReference type="AlphaFoldDB" id="A0A4U3KVH9"/>
<evidence type="ECO:0000259" key="5">
    <source>
        <dbReference type="Pfam" id="PF01420"/>
    </source>
</evidence>
<comment type="similarity">
    <text evidence="1">Belongs to the type-I restriction system S methylase family.</text>
</comment>
<evidence type="ECO:0000256" key="3">
    <source>
        <dbReference type="ARBA" id="ARBA00023125"/>
    </source>
</evidence>
<evidence type="ECO:0000313" key="7">
    <source>
        <dbReference type="Proteomes" id="UP000305848"/>
    </source>
</evidence>
<dbReference type="SUPFAM" id="SSF116734">
    <property type="entry name" value="DNA methylase specificity domain"/>
    <property type="match status" value="2"/>
</dbReference>
<dbReference type="RefSeq" id="WP_137263084.1">
    <property type="nucleotide sequence ID" value="NZ_SZQL01000015.1"/>
</dbReference>
<gene>
    <name evidence="6" type="ORF">FC093_17370</name>
</gene>
<dbReference type="InterPro" id="IPR000055">
    <property type="entry name" value="Restrct_endonuc_typeI_TRD"/>
</dbReference>
<dbReference type="OrthoDB" id="667970at2"/>
<keyword evidence="6" id="KW-0540">Nuclease</keyword>
<keyword evidence="2" id="KW-0680">Restriction system</keyword>
<organism evidence="6 7">
    <name type="scientific">Ilyomonas limi</name>
    <dbReference type="NCBI Taxonomy" id="2575867"/>
    <lineage>
        <taxon>Bacteria</taxon>
        <taxon>Pseudomonadati</taxon>
        <taxon>Bacteroidota</taxon>
        <taxon>Chitinophagia</taxon>
        <taxon>Chitinophagales</taxon>
        <taxon>Chitinophagaceae</taxon>
        <taxon>Ilyomonas</taxon>
    </lineage>
</organism>
<dbReference type="PANTHER" id="PTHR30408">
    <property type="entry name" value="TYPE-1 RESTRICTION ENZYME ECOKI SPECIFICITY PROTEIN"/>
    <property type="match status" value="1"/>
</dbReference>
<dbReference type="GO" id="GO:0009307">
    <property type="term" value="P:DNA restriction-modification system"/>
    <property type="evidence" value="ECO:0007669"/>
    <property type="project" value="UniProtKB-KW"/>
</dbReference>
<dbReference type="GO" id="GO:0003677">
    <property type="term" value="F:DNA binding"/>
    <property type="evidence" value="ECO:0007669"/>
    <property type="project" value="UniProtKB-KW"/>
</dbReference>
<dbReference type="InterPro" id="IPR044946">
    <property type="entry name" value="Restrct_endonuc_typeI_TRD_sf"/>
</dbReference>
<comment type="caution">
    <text evidence="6">The sequence shown here is derived from an EMBL/GenBank/DDBJ whole genome shotgun (WGS) entry which is preliminary data.</text>
</comment>
<keyword evidence="6" id="KW-0378">Hydrolase</keyword>
<dbReference type="Pfam" id="PF01420">
    <property type="entry name" value="Methylase_S"/>
    <property type="match status" value="2"/>
</dbReference>
<evidence type="ECO:0000313" key="6">
    <source>
        <dbReference type="EMBL" id="TKK66352.1"/>
    </source>
</evidence>
<dbReference type="GO" id="GO:0004519">
    <property type="term" value="F:endonuclease activity"/>
    <property type="evidence" value="ECO:0007669"/>
    <property type="project" value="UniProtKB-KW"/>
</dbReference>
<keyword evidence="3" id="KW-0238">DNA-binding</keyword>
<sequence>MNSNRNHLQSIKTFYTTTVPSDWDTPEFGKEFYFLKTFSHSREQLTSKKTEDEIYNIHYGDIHATFKNKIVDFEIEEFIPFLADGLIREESIRNSEFPALKDGDLIIADVSEDYAGICGCIELKNVNGRKVIGGLHTFAARANESSIALGFRAYVLSHQQVIRELRRIVTGTSVNGISKIGLSKLKIALPPLAEQKAIAHILSLMDSSITSNNLLITQKELRKKWMVQNLLTGKIRLTGYTKDWENKTLKKLVTPVKRALNPIQDELYQQIGIRSHGKGLFYKEKVTGAALGNKSVFWVEPNCFIANIVFAWEHAVAKTTEAETGMIASHRFPMFKPKEGVLHLDYLLYFFKSSRGKQLLELASPGGAGRNKTLGQSEFLKLNIPVPSYEEQTAIAQVLLAVDKELQLLKAKTEKLKEQKKGMMQVLLTGKKRLKIT</sequence>
<name>A0A4U3KVH9_9BACT</name>
<feature type="coiled-coil region" evidence="4">
    <location>
        <begin position="399"/>
        <end position="426"/>
    </location>
</feature>
<dbReference type="InterPro" id="IPR052021">
    <property type="entry name" value="Type-I_RS_S_subunit"/>
</dbReference>
<reference evidence="6 7" key="1">
    <citation type="submission" date="2019-05" db="EMBL/GenBank/DDBJ databases">
        <title>Panacibacter sp. strain 17mud1-8 Genome sequencing and assembly.</title>
        <authorList>
            <person name="Chhetri G."/>
        </authorList>
    </citation>
    <scope>NUCLEOTIDE SEQUENCE [LARGE SCALE GENOMIC DNA]</scope>
    <source>
        <strain evidence="6 7">17mud1-8</strain>
    </source>
</reference>
<dbReference type="Proteomes" id="UP000305848">
    <property type="component" value="Unassembled WGS sequence"/>
</dbReference>
<dbReference type="PANTHER" id="PTHR30408:SF12">
    <property type="entry name" value="TYPE I RESTRICTION ENZYME MJAVIII SPECIFICITY SUBUNIT"/>
    <property type="match status" value="1"/>
</dbReference>
<dbReference type="Gene3D" id="1.10.287.1120">
    <property type="entry name" value="Bipartite methylase S protein"/>
    <property type="match status" value="1"/>
</dbReference>
<proteinExistence type="inferred from homology"/>
<feature type="domain" description="Type I restriction modification DNA specificity" evidence="5">
    <location>
        <begin position="131"/>
        <end position="213"/>
    </location>
</feature>
<protein>
    <submittedName>
        <fullName evidence="6">Restriction endonuclease subunit S</fullName>
    </submittedName>
</protein>
<keyword evidence="7" id="KW-1185">Reference proteome</keyword>
<accession>A0A4U3KVH9</accession>
<dbReference type="Gene3D" id="3.90.220.20">
    <property type="entry name" value="DNA methylase specificity domains"/>
    <property type="match status" value="2"/>
</dbReference>
<evidence type="ECO:0000256" key="4">
    <source>
        <dbReference type="SAM" id="Coils"/>
    </source>
</evidence>
<keyword evidence="6" id="KW-0255">Endonuclease</keyword>
<keyword evidence="4" id="KW-0175">Coiled coil</keyword>
<dbReference type="EMBL" id="SZQL01000015">
    <property type="protein sequence ID" value="TKK66352.1"/>
    <property type="molecule type" value="Genomic_DNA"/>
</dbReference>
<feature type="domain" description="Type I restriction modification DNA specificity" evidence="5">
    <location>
        <begin position="242"/>
        <end position="417"/>
    </location>
</feature>
<evidence type="ECO:0000256" key="2">
    <source>
        <dbReference type="ARBA" id="ARBA00022747"/>
    </source>
</evidence>